<sequence length="87" mass="10002">MITPDARPCMSPRFHMQFEPTQDRWVLLFAEGLVHLNAPAAEILQRCDGRRTVDEIVAELEIVFSQTPLHDDVVVFLSQALQRGWLQ</sequence>
<accession>A0ABU8X3P4</accession>
<reference evidence="4 5" key="1">
    <citation type="submission" date="2024-03" db="EMBL/GenBank/DDBJ databases">
        <title>Novel species of the genus Variovorax.</title>
        <authorList>
            <person name="Liu Q."/>
            <person name="Xin Y.-H."/>
        </authorList>
    </citation>
    <scope>NUCLEOTIDE SEQUENCE [LARGE SCALE GENOMIC DNA]</scope>
    <source>
        <strain evidence="4 5">KACC 18901</strain>
    </source>
</reference>
<organism evidence="4 5">
    <name type="scientific">Variovorax robiniae</name>
    <dbReference type="NCBI Taxonomy" id="1836199"/>
    <lineage>
        <taxon>Bacteria</taxon>
        <taxon>Pseudomonadati</taxon>
        <taxon>Pseudomonadota</taxon>
        <taxon>Betaproteobacteria</taxon>
        <taxon>Burkholderiales</taxon>
        <taxon>Comamonadaceae</taxon>
        <taxon>Variovorax</taxon>
    </lineage>
</organism>
<dbReference type="InterPro" id="IPR008792">
    <property type="entry name" value="PQQD"/>
</dbReference>
<dbReference type="NCBIfam" id="TIGR03859">
    <property type="entry name" value="PQQ_PqqD"/>
    <property type="match status" value="1"/>
</dbReference>
<dbReference type="RefSeq" id="WP_340333408.1">
    <property type="nucleotide sequence ID" value="NZ_JBBKZS010000001.1"/>
</dbReference>
<comment type="pathway">
    <text evidence="1">Cofactor biosynthesis; pyrroloquinoline quinone biosynthesis.</text>
</comment>
<dbReference type="InterPro" id="IPR041881">
    <property type="entry name" value="PqqD_sf"/>
</dbReference>
<protein>
    <submittedName>
        <fullName evidence="4">Pyrroloquinoline quinone biosynthesis peptide chaperone PqqD</fullName>
    </submittedName>
</protein>
<dbReference type="Pfam" id="PF05402">
    <property type="entry name" value="PqqD"/>
    <property type="match status" value="1"/>
</dbReference>
<dbReference type="EMBL" id="JBBKZS010000001">
    <property type="protein sequence ID" value="MEJ8853312.1"/>
    <property type="molecule type" value="Genomic_DNA"/>
</dbReference>
<comment type="caution">
    <text evidence="4">The sequence shown here is derived from an EMBL/GenBank/DDBJ whole genome shotgun (WGS) entry which is preliminary data.</text>
</comment>
<gene>
    <name evidence="4" type="primary">pqqD</name>
    <name evidence="4" type="ORF">WKW79_01955</name>
</gene>
<evidence type="ECO:0000256" key="2">
    <source>
        <dbReference type="ARBA" id="ARBA00011741"/>
    </source>
</evidence>
<keyword evidence="3" id="KW-0884">PQQ biosynthesis</keyword>
<dbReference type="Proteomes" id="UP001367030">
    <property type="component" value="Unassembled WGS sequence"/>
</dbReference>
<dbReference type="Gene3D" id="1.10.10.1150">
    <property type="entry name" value="Coenzyme PQQ synthesis protein D (PqqD)"/>
    <property type="match status" value="1"/>
</dbReference>
<proteinExistence type="predicted"/>
<dbReference type="InterPro" id="IPR022479">
    <property type="entry name" value="PqqD_bac"/>
</dbReference>
<keyword evidence="5" id="KW-1185">Reference proteome</keyword>
<evidence type="ECO:0000256" key="1">
    <source>
        <dbReference type="ARBA" id="ARBA00004886"/>
    </source>
</evidence>
<name>A0ABU8X3P4_9BURK</name>
<evidence type="ECO:0000313" key="5">
    <source>
        <dbReference type="Proteomes" id="UP001367030"/>
    </source>
</evidence>
<comment type="subunit">
    <text evidence="2">Monomer. Interacts with PqqE.</text>
</comment>
<evidence type="ECO:0000256" key="3">
    <source>
        <dbReference type="ARBA" id="ARBA00022905"/>
    </source>
</evidence>
<evidence type="ECO:0000313" key="4">
    <source>
        <dbReference type="EMBL" id="MEJ8853312.1"/>
    </source>
</evidence>